<organism evidence="3 4">
    <name type="scientific">Caenorhabditis elegans</name>
    <dbReference type="NCBI Taxonomy" id="6239"/>
    <lineage>
        <taxon>Eukaryota</taxon>
        <taxon>Metazoa</taxon>
        <taxon>Ecdysozoa</taxon>
        <taxon>Nematoda</taxon>
        <taxon>Chromadorea</taxon>
        <taxon>Rhabditida</taxon>
        <taxon>Rhabditina</taxon>
        <taxon>Rhabditomorpha</taxon>
        <taxon>Rhabditoidea</taxon>
        <taxon>Rhabditidae</taxon>
        <taxon>Peloderinae</taxon>
        <taxon>Caenorhabditis</taxon>
    </lineage>
</organism>
<keyword evidence="2" id="KW-0732">Signal</keyword>
<dbReference type="PIR" id="T26961">
    <property type="entry name" value="T26961"/>
</dbReference>
<sequence length="317" mass="34717">MKIQSIITISTFIIIVVSYNELTAEENDKRLETCGNEHIGKPSKNSIISPVSWLTKLTRSEISAPAVIISPRHLITSSRLFLTKSAWKNSGDSIDCDDSIKHLEVPVNKLSDVIEPCLSQKENCSPKVMNFARAYILNFCKSTLVQKRVYSFPMILELDENLEGNSSYPCLADESIKLAKGDAIDAYGCTNNSEWKHRKVNVGAGVSPDILYGTVPNTEKGFDLGPLTKNDSGRVWMVGFDLAATIGSRKYPWYYKMSSAMYPALCELAGICSEASTTTTVQPSTASTAEPTDSPEPPSTSPSGAETTEQPEEIQID</sequence>
<evidence type="ECO:0000256" key="2">
    <source>
        <dbReference type="SAM" id="SignalP"/>
    </source>
</evidence>
<dbReference type="RefSeq" id="NP_492993.2">
    <property type="nucleotide sequence ID" value="NM_060592.2"/>
</dbReference>
<keyword evidence="4" id="KW-1185">Reference proteome</keyword>
<proteinExistence type="predicted"/>
<dbReference type="KEGG" id="cel:CELE_Y47H9B.2"/>
<dbReference type="InterPro" id="IPR005514">
    <property type="entry name" value="DUF316"/>
</dbReference>
<dbReference type="CTD" id="173057"/>
<dbReference type="UCSC" id="Y47H9B.2">
    <property type="organism name" value="c. elegans"/>
</dbReference>
<dbReference type="AGR" id="WB:WBGene00012946"/>
<dbReference type="OMA" id="ANMISPR"/>
<accession>Q9XWZ8</accession>
<protein>
    <submittedName>
        <fullName evidence="3">C-type LECtin</fullName>
    </submittedName>
</protein>
<dbReference type="PaxDb" id="6239-Y47H9B.2"/>
<dbReference type="OrthoDB" id="5877508at2759"/>
<dbReference type="PANTHER" id="PTHR34005:SF2">
    <property type="entry name" value="DUF4817 DOMAIN-CONTAINING PROTEIN-RELATED"/>
    <property type="match status" value="1"/>
</dbReference>
<reference evidence="3 4" key="1">
    <citation type="journal article" date="1998" name="Science">
        <title>Genome sequence of the nematode C. elegans: a platform for investigating biology.</title>
        <authorList>
            <consortium name="The C. elegans sequencing consortium"/>
            <person name="Sulson J.E."/>
            <person name="Waterston R."/>
        </authorList>
    </citation>
    <scope>NUCLEOTIDE SEQUENCE [LARGE SCALE GENOMIC DNA]</scope>
    <source>
        <strain evidence="3 4">Bristol N2</strain>
    </source>
</reference>
<dbReference type="Proteomes" id="UP000001940">
    <property type="component" value="Chromosome I"/>
</dbReference>
<feature type="chain" id="PRO_5004338740" evidence="2">
    <location>
        <begin position="25"/>
        <end position="317"/>
    </location>
</feature>
<dbReference type="HOGENOM" id="CLU_877808_0_0_1"/>
<dbReference type="GeneID" id="173057"/>
<feature type="compositionally biased region" description="Low complexity" evidence="1">
    <location>
        <begin position="278"/>
        <end position="292"/>
    </location>
</feature>
<evidence type="ECO:0000256" key="1">
    <source>
        <dbReference type="SAM" id="MobiDB-lite"/>
    </source>
</evidence>
<dbReference type="AlphaFoldDB" id="Q9XWZ8"/>
<gene>
    <name evidence="3" type="ORF">CELE_Y47H9B.2</name>
    <name evidence="3 5" type="ORF">Y47H9B.2</name>
</gene>
<dbReference type="PhylomeDB" id="Q9XWZ8"/>
<evidence type="ECO:0000313" key="5">
    <source>
        <dbReference type="WormBase" id="Y47H9B.2"/>
    </source>
</evidence>
<dbReference type="WormBase" id="Y47H9B.2">
    <property type="protein sequence ID" value="CE34123"/>
    <property type="gene ID" value="WBGene00012946"/>
</dbReference>
<dbReference type="FunCoup" id="Q9XWZ8">
    <property type="interactions" value="308"/>
</dbReference>
<dbReference type="Pfam" id="PF03761">
    <property type="entry name" value="DUF316"/>
    <property type="match status" value="1"/>
</dbReference>
<feature type="region of interest" description="Disordered" evidence="1">
    <location>
        <begin position="278"/>
        <end position="317"/>
    </location>
</feature>
<dbReference type="InParanoid" id="Q9XWZ8"/>
<dbReference type="PANTHER" id="PTHR34005">
    <property type="entry name" value="PROTEIN CBG15054-RELATED"/>
    <property type="match status" value="1"/>
</dbReference>
<evidence type="ECO:0000313" key="3">
    <source>
        <dbReference type="EMBL" id="CAA21047.2"/>
    </source>
</evidence>
<feature type="signal peptide" evidence="2">
    <location>
        <begin position="1"/>
        <end position="24"/>
    </location>
</feature>
<name>Q9XWZ8_CAEEL</name>
<dbReference type="Bgee" id="WBGene00012946">
    <property type="expression patterns" value="Expressed in embryo and 2 other cell types or tissues"/>
</dbReference>
<dbReference type="EMBL" id="BX284601">
    <property type="protein sequence ID" value="CAA21047.2"/>
    <property type="molecule type" value="Genomic_DNA"/>
</dbReference>
<evidence type="ECO:0000313" key="4">
    <source>
        <dbReference type="Proteomes" id="UP000001940"/>
    </source>
</evidence>